<dbReference type="RefSeq" id="WP_230742800.1">
    <property type="nucleotide sequence ID" value="NZ_PGCK01000012.1"/>
</dbReference>
<dbReference type="SUPFAM" id="SSF103196">
    <property type="entry name" value="Roadblock/LC7 domain"/>
    <property type="match status" value="1"/>
</dbReference>
<dbReference type="PANTHER" id="PTHR36222:SF1">
    <property type="entry name" value="SERINE PROTEASE INHIBITOR RV3364C"/>
    <property type="match status" value="1"/>
</dbReference>
<dbReference type="PANTHER" id="PTHR36222">
    <property type="entry name" value="SERINE PROTEASE INHIBITOR RV3364C"/>
    <property type="match status" value="1"/>
</dbReference>
<proteinExistence type="predicted"/>
<organism evidence="2 3">
    <name type="scientific">Methanooceanicella nereidis</name>
    <dbReference type="NCBI Taxonomy" id="2052831"/>
    <lineage>
        <taxon>Archaea</taxon>
        <taxon>Methanobacteriati</taxon>
        <taxon>Methanobacteriota</taxon>
        <taxon>Stenosarchaea group</taxon>
        <taxon>Methanomicrobia</taxon>
        <taxon>Methanocellales</taxon>
        <taxon>Methanocellaceae</taxon>
        <taxon>Methanooceanicella</taxon>
    </lineage>
</organism>
<protein>
    <submittedName>
        <fullName evidence="2">Dynein regulation protein LC7</fullName>
    </submittedName>
</protein>
<keyword evidence="3" id="KW-1185">Reference proteome</keyword>
<dbReference type="InterPro" id="IPR053141">
    <property type="entry name" value="Mycobact_SerProt_Inhib_Rv3364c"/>
</dbReference>
<dbReference type="InterPro" id="IPR004942">
    <property type="entry name" value="Roadblock/LAMTOR2_dom"/>
</dbReference>
<feature type="domain" description="Roadblock/LAMTOR2" evidence="1">
    <location>
        <begin position="2"/>
        <end position="91"/>
    </location>
</feature>
<evidence type="ECO:0000313" key="2">
    <source>
        <dbReference type="EMBL" id="MCD1295939.1"/>
    </source>
</evidence>
<dbReference type="Gene3D" id="3.30.450.30">
    <property type="entry name" value="Dynein light chain 2a, cytoplasmic"/>
    <property type="match status" value="1"/>
</dbReference>
<dbReference type="EMBL" id="PGCK01000012">
    <property type="protein sequence ID" value="MCD1295939.1"/>
    <property type="molecule type" value="Genomic_DNA"/>
</dbReference>
<accession>A0AAP2RE05</accession>
<dbReference type="Proteomes" id="UP001320159">
    <property type="component" value="Unassembled WGS sequence"/>
</dbReference>
<reference evidence="2 3" key="1">
    <citation type="submission" date="2017-11" db="EMBL/GenBank/DDBJ databases">
        <title>Isolation and Characterization of Family Methanocellaceae Species from Potential Methane Hydrate Area Offshore Southwestern Taiwan.</title>
        <authorList>
            <person name="Zhang W.-L."/>
            <person name="Chen W.-C."/>
            <person name="Lai M.-C."/>
            <person name="Chen S.-C."/>
        </authorList>
    </citation>
    <scope>NUCLEOTIDE SEQUENCE [LARGE SCALE GENOMIC DNA]</scope>
    <source>
        <strain evidence="2 3">CWC-04</strain>
    </source>
</reference>
<gene>
    <name evidence="2" type="ORF">CUJ83_13130</name>
</gene>
<sequence>MLKRILGDLIKVEGVSAAAILGRDGFIIEHVSNITMDVDALGAMASTSVGTSEAMGIELGKGNFEQVLVELQNGPIMLSLVTENEILAIVAEPGANLGRIRYEVKKNKDRITAAL</sequence>
<dbReference type="AlphaFoldDB" id="A0AAP2RE05"/>
<name>A0AAP2RE05_9EURY</name>
<dbReference type="SMART" id="SM00960">
    <property type="entry name" value="Robl_LC7"/>
    <property type="match status" value="1"/>
</dbReference>
<dbReference type="Pfam" id="PF03259">
    <property type="entry name" value="Robl_LC7"/>
    <property type="match status" value="1"/>
</dbReference>
<comment type="caution">
    <text evidence="2">The sequence shown here is derived from an EMBL/GenBank/DDBJ whole genome shotgun (WGS) entry which is preliminary data.</text>
</comment>
<evidence type="ECO:0000313" key="3">
    <source>
        <dbReference type="Proteomes" id="UP001320159"/>
    </source>
</evidence>
<evidence type="ECO:0000259" key="1">
    <source>
        <dbReference type="SMART" id="SM00960"/>
    </source>
</evidence>